<evidence type="ECO:0000313" key="2">
    <source>
        <dbReference type="EMBL" id="BFO22056.1"/>
    </source>
</evidence>
<organism evidence="2">
    <name type="scientific">Streptomyces haneummycinicus</name>
    <dbReference type="NCBI Taxonomy" id="3074435"/>
    <lineage>
        <taxon>Bacteria</taxon>
        <taxon>Bacillati</taxon>
        <taxon>Actinomycetota</taxon>
        <taxon>Actinomycetes</taxon>
        <taxon>Kitasatosporales</taxon>
        <taxon>Streptomycetaceae</taxon>
        <taxon>Streptomyces</taxon>
    </lineage>
</organism>
<name>A0AAT9HWU1_9ACTN</name>
<reference evidence="2" key="2">
    <citation type="submission" date="2024-07" db="EMBL/GenBank/DDBJ databases">
        <title>Streptomyces haneummycinica sp. nov., a new antibiotic-producing actinobacterium isolated from marine sediment.</title>
        <authorList>
            <person name="Uemura M."/>
            <person name="Hamada M."/>
            <person name="Hirano S."/>
            <person name="Kobayashi K."/>
            <person name="Ohshiro T."/>
            <person name="Kobayashi T."/>
            <person name="Terahara T."/>
        </authorList>
    </citation>
    <scope>NUCLEOTIDE SEQUENCE</scope>
    <source>
        <strain evidence="2">KM77-8</strain>
    </source>
</reference>
<protein>
    <submittedName>
        <fullName evidence="2">Uncharacterized protein</fullName>
    </submittedName>
</protein>
<proteinExistence type="predicted"/>
<reference evidence="2" key="1">
    <citation type="submission" date="2024-06" db="EMBL/GenBank/DDBJ databases">
        <authorList>
            <consortium name="consrtm"/>
            <person name="Uemura M."/>
            <person name="Terahara T."/>
        </authorList>
    </citation>
    <scope>NUCLEOTIDE SEQUENCE</scope>
    <source>
        <strain evidence="2">KM77-8</strain>
    </source>
</reference>
<dbReference type="AlphaFoldDB" id="A0AAT9HWU1"/>
<gene>
    <name evidence="2" type="ORF">SHKM778_84440</name>
</gene>
<feature type="region of interest" description="Disordered" evidence="1">
    <location>
        <begin position="79"/>
        <end position="102"/>
    </location>
</feature>
<dbReference type="EMBL" id="AP035768">
    <property type="protein sequence ID" value="BFO22056.1"/>
    <property type="molecule type" value="Genomic_DNA"/>
</dbReference>
<evidence type="ECO:0000256" key="1">
    <source>
        <dbReference type="SAM" id="MobiDB-lite"/>
    </source>
</evidence>
<sequence length="102" mass="10826">MVGAGAEFAAPLRRRDDALGHSVLALAQRLLQRLRDLRVAGGLGLQVGEDLRGDGVAQGAGGDLVQQAQVALQGAGVRRGQALDGDRGDQVEDEVQFERQRR</sequence>
<feature type="compositionally biased region" description="Basic and acidic residues" evidence="1">
    <location>
        <begin position="84"/>
        <end position="102"/>
    </location>
</feature>
<accession>A0AAT9HWU1</accession>